<feature type="region of interest" description="Disordered" evidence="1">
    <location>
        <begin position="21"/>
        <end position="49"/>
    </location>
</feature>
<reference evidence="2 3" key="1">
    <citation type="submission" date="2015-07" db="EMBL/GenBank/DDBJ databases">
        <title>The genome of Habropoda laboriosa.</title>
        <authorList>
            <person name="Pan H."/>
            <person name="Kapheim K."/>
        </authorList>
    </citation>
    <scope>NUCLEOTIDE SEQUENCE [LARGE SCALE GENOMIC DNA]</scope>
    <source>
        <strain evidence="2">0110345459</strain>
    </source>
</reference>
<dbReference type="EMBL" id="KQ414741">
    <property type="protein sequence ID" value="KOC61983.1"/>
    <property type="molecule type" value="Genomic_DNA"/>
</dbReference>
<sequence length="49" mass="5794">MRVCALERYLRDLERKSGRERECVRKESKSVPEERAINGTAKKKKDELT</sequence>
<dbReference type="AlphaFoldDB" id="A0A0L7QTL2"/>
<feature type="compositionally biased region" description="Basic and acidic residues" evidence="1">
    <location>
        <begin position="21"/>
        <end position="36"/>
    </location>
</feature>
<evidence type="ECO:0000313" key="2">
    <source>
        <dbReference type="EMBL" id="KOC61983.1"/>
    </source>
</evidence>
<evidence type="ECO:0000313" key="3">
    <source>
        <dbReference type="Proteomes" id="UP000053825"/>
    </source>
</evidence>
<proteinExistence type="predicted"/>
<dbReference type="Proteomes" id="UP000053825">
    <property type="component" value="Unassembled WGS sequence"/>
</dbReference>
<name>A0A0L7QTL2_9HYME</name>
<keyword evidence="3" id="KW-1185">Reference proteome</keyword>
<accession>A0A0L7QTL2</accession>
<protein>
    <submittedName>
        <fullName evidence="2">Uncharacterized protein</fullName>
    </submittedName>
</protein>
<evidence type="ECO:0000256" key="1">
    <source>
        <dbReference type="SAM" id="MobiDB-lite"/>
    </source>
</evidence>
<gene>
    <name evidence="2" type="ORF">WH47_05872</name>
</gene>
<organism evidence="2 3">
    <name type="scientific">Habropoda laboriosa</name>
    <dbReference type="NCBI Taxonomy" id="597456"/>
    <lineage>
        <taxon>Eukaryota</taxon>
        <taxon>Metazoa</taxon>
        <taxon>Ecdysozoa</taxon>
        <taxon>Arthropoda</taxon>
        <taxon>Hexapoda</taxon>
        <taxon>Insecta</taxon>
        <taxon>Pterygota</taxon>
        <taxon>Neoptera</taxon>
        <taxon>Endopterygota</taxon>
        <taxon>Hymenoptera</taxon>
        <taxon>Apocrita</taxon>
        <taxon>Aculeata</taxon>
        <taxon>Apoidea</taxon>
        <taxon>Anthophila</taxon>
        <taxon>Apidae</taxon>
        <taxon>Habropoda</taxon>
    </lineage>
</organism>